<feature type="region of interest" description="Disordered" evidence="10">
    <location>
        <begin position="53"/>
        <end position="76"/>
    </location>
</feature>
<dbReference type="InterPro" id="IPR018316">
    <property type="entry name" value="Tubulin/FtsZ_2-layer-sand-dom"/>
</dbReference>
<evidence type="ECO:0000256" key="1">
    <source>
        <dbReference type="ARBA" id="ARBA00004267"/>
    </source>
</evidence>
<dbReference type="GO" id="GO:0031122">
    <property type="term" value="P:cytoplasmic microtubule organization"/>
    <property type="evidence" value="ECO:0007669"/>
    <property type="project" value="InterPro"/>
</dbReference>
<protein>
    <recommendedName>
        <fullName evidence="3 9">Tubulin gamma chain</fullName>
    </recommendedName>
</protein>
<dbReference type="EMBL" id="CP049009">
    <property type="protein sequence ID" value="QID86785.1"/>
    <property type="molecule type" value="Genomic_DNA"/>
</dbReference>
<dbReference type="Gene3D" id="3.30.1330.20">
    <property type="entry name" value="Tubulin/FtsZ, C-terminal domain"/>
    <property type="match status" value="1"/>
</dbReference>
<evidence type="ECO:0000259" key="11">
    <source>
        <dbReference type="SMART" id="SM00864"/>
    </source>
</evidence>
<dbReference type="SUPFAM" id="SSF55307">
    <property type="entry name" value="Tubulin C-terminal domain-like"/>
    <property type="match status" value="1"/>
</dbReference>
<proteinExistence type="inferred from homology"/>
<dbReference type="GO" id="GO:0005874">
    <property type="term" value="C:microtubule"/>
    <property type="evidence" value="ECO:0007669"/>
    <property type="project" value="UniProtKB-KW"/>
</dbReference>
<dbReference type="PROSITE" id="PS00227">
    <property type="entry name" value="TUBULIN"/>
    <property type="match status" value="1"/>
</dbReference>
<evidence type="ECO:0000256" key="3">
    <source>
        <dbReference type="ARBA" id="ARBA00018848"/>
    </source>
</evidence>
<evidence type="ECO:0000256" key="5">
    <source>
        <dbReference type="ARBA" id="ARBA00022701"/>
    </source>
</evidence>
<dbReference type="Pfam" id="PF00091">
    <property type="entry name" value="Tubulin"/>
    <property type="match status" value="1"/>
</dbReference>
<dbReference type="OrthoDB" id="10249382at2759"/>
<feature type="domain" description="Tubulin/FtsZ GTPase" evidence="11">
    <location>
        <begin position="69"/>
        <end position="265"/>
    </location>
</feature>
<evidence type="ECO:0000256" key="6">
    <source>
        <dbReference type="ARBA" id="ARBA00022741"/>
    </source>
</evidence>
<dbReference type="GO" id="GO:0007020">
    <property type="term" value="P:microtubule nucleation"/>
    <property type="evidence" value="ECO:0007669"/>
    <property type="project" value="InterPro"/>
</dbReference>
<comment type="subcellular location">
    <subcellularLocation>
        <location evidence="1">Cytoplasm</location>
        <location evidence="1">Cytoskeleton</location>
        <location evidence="1">Microtubule organizing center</location>
    </subcellularLocation>
</comment>
<gene>
    <name evidence="13" type="primary">TUB4_2</name>
    <name evidence="13" type="ORF">GRS66_009425</name>
</gene>
<dbReference type="PRINTS" id="PR01164">
    <property type="entry name" value="GAMMATUBULIN"/>
</dbReference>
<evidence type="ECO:0000259" key="12">
    <source>
        <dbReference type="SMART" id="SM00865"/>
    </source>
</evidence>
<dbReference type="PANTHER" id="PTHR11588">
    <property type="entry name" value="TUBULIN"/>
    <property type="match status" value="1"/>
</dbReference>
<dbReference type="InterPro" id="IPR037103">
    <property type="entry name" value="Tubulin/FtsZ-like_C"/>
</dbReference>
<dbReference type="Proteomes" id="UP000501346">
    <property type="component" value="Chromosome SeXII"/>
</dbReference>
<dbReference type="SMART" id="SM00865">
    <property type="entry name" value="Tubulin_C"/>
    <property type="match status" value="1"/>
</dbReference>
<sequence length="493" mass="54744">MRGFKLDAILTHGVRTLASMGGEIITLQAGQCGNHVGKLLWSQLAKEHAIGTDGLSQLPDSSADRDDDTKPFFRENSRNRFTPRAIMLDSEPSVIADVENTFRGFFDPRNTWVASDGSSAGNSWANGYDIGTRNQDEILNKIDKEIDSTDNFEGFQLLHSVAGGTGSGLGSNLLEALCDRYPKKILTTYSVFPARSSEVVVQSYNTILALRRLIEDSDATVVFDNASLLNISGKVFRNPNIDLQHTNQLISAIISSVTNSIRFPSYMYSSIQSIYSTLIPSPELHFLSPSFTPFTSDYIHDDIAHKGHSSYDVMLDLLDPSNPLVSTGMNNPTYFNVYNTIIGNVEPSQISRAMTKIQQRLKFPSWSSSAMHVNIGRRSPYLPSQPNENEVAGMMLSNMSTVVNVFENACNTFDKVFAKGAFLNNYNVGDLFQSMQNVQDEFIESREVVQSLMEDYMAAEQDSYLNDVLLDDENMVGELEEDLDADGDHNLAY</sequence>
<dbReference type="GO" id="GO:0005525">
    <property type="term" value="F:GTP binding"/>
    <property type="evidence" value="ECO:0007669"/>
    <property type="project" value="UniProtKB-UniRule"/>
</dbReference>
<evidence type="ECO:0000256" key="9">
    <source>
        <dbReference type="RuleBase" id="RU000352"/>
    </source>
</evidence>
<evidence type="ECO:0000313" key="14">
    <source>
        <dbReference type="Proteomes" id="UP000501346"/>
    </source>
</evidence>
<dbReference type="InterPro" id="IPR036525">
    <property type="entry name" value="Tubulin/FtsZ_GTPase_sf"/>
</dbReference>
<keyword evidence="6 9" id="KW-0547">Nucleotide-binding</keyword>
<dbReference type="Gene3D" id="3.40.50.1440">
    <property type="entry name" value="Tubulin/FtsZ, GTPase domain"/>
    <property type="match status" value="1"/>
</dbReference>
<keyword evidence="7 9" id="KW-0342">GTP-binding</keyword>
<evidence type="ECO:0000256" key="2">
    <source>
        <dbReference type="ARBA" id="ARBA00009636"/>
    </source>
</evidence>
<name>A0A6C1ECF3_SACPS</name>
<dbReference type="AlphaFoldDB" id="A0A6C1ECF3"/>
<dbReference type="InterPro" id="IPR003008">
    <property type="entry name" value="Tubulin_FtsZ_GTPase"/>
</dbReference>
<dbReference type="InterPro" id="IPR002454">
    <property type="entry name" value="Gamma_tubulin"/>
</dbReference>
<comment type="similarity">
    <text evidence="2 9">Belongs to the tubulin family.</text>
</comment>
<evidence type="ECO:0000256" key="8">
    <source>
        <dbReference type="ARBA" id="ARBA00023212"/>
    </source>
</evidence>
<dbReference type="InterPro" id="IPR017975">
    <property type="entry name" value="Tubulin_CS"/>
</dbReference>
<feature type="compositionally biased region" description="Basic and acidic residues" evidence="10">
    <location>
        <begin position="62"/>
        <end position="76"/>
    </location>
</feature>
<evidence type="ECO:0000256" key="7">
    <source>
        <dbReference type="ARBA" id="ARBA00023134"/>
    </source>
</evidence>
<keyword evidence="5 9" id="KW-0493">Microtubule</keyword>
<keyword evidence="8" id="KW-0206">Cytoskeleton</keyword>
<dbReference type="SMART" id="SM00864">
    <property type="entry name" value="Tubulin"/>
    <property type="match status" value="1"/>
</dbReference>
<dbReference type="InterPro" id="IPR000217">
    <property type="entry name" value="Tubulin"/>
</dbReference>
<dbReference type="InterPro" id="IPR023123">
    <property type="entry name" value="Tubulin_C"/>
</dbReference>
<organism evidence="13 14">
    <name type="scientific">Saccharomyces pastorianus</name>
    <name type="common">Lager yeast</name>
    <name type="synonym">Saccharomyces cerevisiae x Saccharomyces eubayanus</name>
    <dbReference type="NCBI Taxonomy" id="27292"/>
    <lineage>
        <taxon>Eukaryota</taxon>
        <taxon>Fungi</taxon>
        <taxon>Dikarya</taxon>
        <taxon>Ascomycota</taxon>
        <taxon>Saccharomycotina</taxon>
        <taxon>Saccharomycetes</taxon>
        <taxon>Saccharomycetales</taxon>
        <taxon>Saccharomycetaceae</taxon>
        <taxon>Saccharomyces</taxon>
    </lineage>
</organism>
<reference evidence="13 14" key="1">
    <citation type="journal article" date="2019" name="BMC Genomics">
        <title>Chromosome level assembly and comparative genome analysis confirm lager-brewing yeasts originated from a single hybridization.</title>
        <authorList>
            <person name="Salazar A.N."/>
            <person name="Gorter de Vries A.R."/>
            <person name="van den Broek M."/>
            <person name="Brouwers N."/>
            <person name="de la Torre Cortes P."/>
            <person name="Kuijpers N.G.A."/>
            <person name="Daran J.G."/>
            <person name="Abeel T."/>
        </authorList>
    </citation>
    <scope>NUCLEOTIDE SEQUENCE [LARGE SCALE GENOMIC DNA]</scope>
    <source>
        <strain evidence="13 14">CBS 1483</strain>
    </source>
</reference>
<keyword evidence="4" id="KW-0963">Cytoplasm</keyword>
<comment type="function">
    <text evidence="9">Tubulin is the major constituent of microtubules, protein filaments consisting of alpha- and beta-tubulin heterodimers. Gamma-tubulin is a key component of the gamma-tubulin ring complex (gTuRC) which mediates microtubule nucleation. The gTuRC regulates the minus-end nucleation of alpha-beta tubulin heterodimers that grow into microtubule protafilaments, a critical step in centrosome duplication and spindle formation.</text>
</comment>
<dbReference type="Gene3D" id="1.10.287.600">
    <property type="entry name" value="Helix hairpin bin"/>
    <property type="match status" value="1"/>
</dbReference>
<accession>A0A6C1ECF3</accession>
<dbReference type="PRINTS" id="PR01161">
    <property type="entry name" value="TUBULIN"/>
</dbReference>
<evidence type="ECO:0000313" key="13">
    <source>
        <dbReference type="EMBL" id="QID86785.1"/>
    </source>
</evidence>
<dbReference type="Pfam" id="PF03953">
    <property type="entry name" value="Tubulin_C"/>
    <property type="match status" value="1"/>
</dbReference>
<dbReference type="FunFam" id="3.30.1330.20:FF:000020">
    <property type="entry name" value="Tubulin gamma chain"/>
    <property type="match status" value="1"/>
</dbReference>
<evidence type="ECO:0000256" key="4">
    <source>
        <dbReference type="ARBA" id="ARBA00022490"/>
    </source>
</evidence>
<dbReference type="FunFam" id="3.40.50.1440:FF:000039">
    <property type="entry name" value="Tubulin gamma chain"/>
    <property type="match status" value="1"/>
</dbReference>
<evidence type="ECO:0000256" key="10">
    <source>
        <dbReference type="SAM" id="MobiDB-lite"/>
    </source>
</evidence>
<dbReference type="SUPFAM" id="SSF52490">
    <property type="entry name" value="Tubulin nucleotide-binding domain-like"/>
    <property type="match status" value="1"/>
</dbReference>
<keyword evidence="14" id="KW-1185">Reference proteome</keyword>
<dbReference type="CDD" id="cd02188">
    <property type="entry name" value="gamma_tubulin"/>
    <property type="match status" value="1"/>
</dbReference>
<dbReference type="GO" id="GO:0000930">
    <property type="term" value="C:gamma-tubulin complex"/>
    <property type="evidence" value="ECO:0007669"/>
    <property type="project" value="InterPro"/>
</dbReference>
<dbReference type="InterPro" id="IPR008280">
    <property type="entry name" value="Tub_FtsZ_C"/>
</dbReference>
<feature type="domain" description="Tubulin/FtsZ 2-layer sandwich" evidence="12">
    <location>
        <begin position="267"/>
        <end position="411"/>
    </location>
</feature>